<dbReference type="PANTHER" id="PTHR37422">
    <property type="entry name" value="TEICHURONIC ACID BIOSYNTHESIS PROTEIN TUAE"/>
    <property type="match status" value="1"/>
</dbReference>
<evidence type="ECO:0000256" key="2">
    <source>
        <dbReference type="ARBA" id="ARBA00022692"/>
    </source>
</evidence>
<evidence type="ECO:0000256" key="3">
    <source>
        <dbReference type="ARBA" id="ARBA00022989"/>
    </source>
</evidence>
<proteinExistence type="predicted"/>
<dbReference type="Proteomes" id="UP000298050">
    <property type="component" value="Unassembled WGS sequence"/>
</dbReference>
<feature type="transmembrane region" description="Helical" evidence="6">
    <location>
        <begin position="135"/>
        <end position="153"/>
    </location>
</feature>
<dbReference type="GO" id="GO:0016020">
    <property type="term" value="C:membrane"/>
    <property type="evidence" value="ECO:0007669"/>
    <property type="project" value="UniProtKB-SubCell"/>
</dbReference>
<dbReference type="RefSeq" id="WP_135446470.1">
    <property type="nucleotide sequence ID" value="NZ_SRLE01000017.1"/>
</dbReference>
<dbReference type="PANTHER" id="PTHR37422:SF13">
    <property type="entry name" value="LIPOPOLYSACCHARIDE BIOSYNTHESIS PROTEIN PA4999-RELATED"/>
    <property type="match status" value="1"/>
</dbReference>
<organism evidence="8 9">
    <name type="scientific">Mangrovimicrobium sediminis</name>
    <dbReference type="NCBI Taxonomy" id="2562682"/>
    <lineage>
        <taxon>Bacteria</taxon>
        <taxon>Pseudomonadati</taxon>
        <taxon>Pseudomonadota</taxon>
        <taxon>Gammaproteobacteria</taxon>
        <taxon>Cellvibrionales</taxon>
        <taxon>Halieaceae</taxon>
        <taxon>Mangrovimicrobium</taxon>
    </lineage>
</organism>
<dbReference type="Pfam" id="PF04932">
    <property type="entry name" value="Wzy_C"/>
    <property type="match status" value="1"/>
</dbReference>
<comment type="caution">
    <text evidence="8">The sequence shown here is derived from an EMBL/GenBank/DDBJ whole genome shotgun (WGS) entry which is preliminary data.</text>
</comment>
<feature type="transmembrane region" description="Helical" evidence="6">
    <location>
        <begin position="173"/>
        <end position="195"/>
    </location>
</feature>
<comment type="subcellular location">
    <subcellularLocation>
        <location evidence="1">Membrane</location>
        <topology evidence="1">Multi-pass membrane protein</topology>
    </subcellularLocation>
</comment>
<feature type="transmembrane region" description="Helical" evidence="6">
    <location>
        <begin position="55"/>
        <end position="71"/>
    </location>
</feature>
<dbReference type="EMBL" id="SRLE01000017">
    <property type="protein sequence ID" value="TGD70905.1"/>
    <property type="molecule type" value="Genomic_DNA"/>
</dbReference>
<sequence length="455" mass="49353">MNGHPATGEDGAAPHEPRGDSPAVGALPTAFALLGFGLLLLWSCTRMYTDKPADYAGQVLILLTAIALFFLQHPLRRSFVFALFWLALATQLASWGLAHWLAPEIAERSPKVERLAAWFFMIPVAVFIRSDLRRVFALWSLALVALMLAPWISGGGWGEIAAGLGGERVGFGIINQQHTSLLFGLALLGLLAFAPRAAHAARVVGRPWLTAVYAALVLAALVAVVISQTRAIWLALLVTLFAWLCRALFLWRRRGDVARASQPPRSRAVPVLAALVVLVPVLLGGVIVERVSSEGPLAGAGGDSPMVLNENIRVRLATWGEALHWIAKRPLFGWGGGGRSEVVQATDGLSRGEKKRFRHLHSSYLDTLVNFGLAGLMVGGALLWWLNRAIMQAGKAGRLDADLRGFWYLFVSYWLVVNLFESYMFYESGLYSFALVAGGYLALVGAPGAVHSKEE</sequence>
<feature type="transmembrane region" description="Helical" evidence="6">
    <location>
        <begin position="207"/>
        <end position="226"/>
    </location>
</feature>
<name>A0A4Z0LV10_9GAMM</name>
<feature type="transmembrane region" description="Helical" evidence="6">
    <location>
        <begin position="271"/>
        <end position="288"/>
    </location>
</feature>
<reference evidence="8 9" key="1">
    <citation type="submission" date="2019-04" db="EMBL/GenBank/DDBJ databases">
        <title>Taxonomy of novel Haliea sp. from mangrove soil of West Coast of India.</title>
        <authorList>
            <person name="Verma A."/>
            <person name="Kumar P."/>
            <person name="Krishnamurthi S."/>
        </authorList>
    </citation>
    <scope>NUCLEOTIDE SEQUENCE [LARGE SCALE GENOMIC DNA]</scope>
    <source>
        <strain evidence="8 9">SAOS-164</strain>
    </source>
</reference>
<evidence type="ECO:0000259" key="7">
    <source>
        <dbReference type="Pfam" id="PF04932"/>
    </source>
</evidence>
<accession>A0A4Z0LV10</accession>
<evidence type="ECO:0000313" key="8">
    <source>
        <dbReference type="EMBL" id="TGD70905.1"/>
    </source>
</evidence>
<feature type="region of interest" description="Disordered" evidence="5">
    <location>
        <begin position="1"/>
        <end position="21"/>
    </location>
</feature>
<feature type="transmembrane region" description="Helical" evidence="6">
    <location>
        <begin position="431"/>
        <end position="450"/>
    </location>
</feature>
<dbReference type="OrthoDB" id="8576060at2"/>
<keyword evidence="8" id="KW-0436">Ligase</keyword>
<evidence type="ECO:0000313" key="9">
    <source>
        <dbReference type="Proteomes" id="UP000298050"/>
    </source>
</evidence>
<feature type="transmembrane region" description="Helical" evidence="6">
    <location>
        <begin position="23"/>
        <end position="43"/>
    </location>
</feature>
<evidence type="ECO:0000256" key="6">
    <source>
        <dbReference type="SAM" id="Phobius"/>
    </source>
</evidence>
<keyword evidence="2 6" id="KW-0812">Transmembrane</keyword>
<dbReference type="InterPro" id="IPR007016">
    <property type="entry name" value="O-antigen_ligase-rel_domated"/>
</dbReference>
<gene>
    <name evidence="8" type="ORF">E4634_20070</name>
</gene>
<protein>
    <submittedName>
        <fullName evidence="8">O-antigen ligase family protein</fullName>
    </submittedName>
</protein>
<evidence type="ECO:0000256" key="1">
    <source>
        <dbReference type="ARBA" id="ARBA00004141"/>
    </source>
</evidence>
<evidence type="ECO:0000256" key="5">
    <source>
        <dbReference type="SAM" id="MobiDB-lite"/>
    </source>
</evidence>
<feature type="transmembrane region" description="Helical" evidence="6">
    <location>
        <begin position="368"/>
        <end position="386"/>
    </location>
</feature>
<keyword evidence="4 6" id="KW-0472">Membrane</keyword>
<feature type="transmembrane region" description="Helical" evidence="6">
    <location>
        <begin position="78"/>
        <end position="100"/>
    </location>
</feature>
<feature type="domain" description="O-antigen ligase-related" evidence="7">
    <location>
        <begin position="216"/>
        <end position="377"/>
    </location>
</feature>
<feature type="transmembrane region" description="Helical" evidence="6">
    <location>
        <begin position="406"/>
        <end position="425"/>
    </location>
</feature>
<keyword evidence="9" id="KW-1185">Reference proteome</keyword>
<dbReference type="AlphaFoldDB" id="A0A4Z0LV10"/>
<keyword evidence="3 6" id="KW-1133">Transmembrane helix</keyword>
<evidence type="ECO:0000256" key="4">
    <source>
        <dbReference type="ARBA" id="ARBA00023136"/>
    </source>
</evidence>
<dbReference type="InterPro" id="IPR051533">
    <property type="entry name" value="WaaL-like"/>
</dbReference>
<dbReference type="GO" id="GO:0016874">
    <property type="term" value="F:ligase activity"/>
    <property type="evidence" value="ECO:0007669"/>
    <property type="project" value="UniProtKB-KW"/>
</dbReference>
<feature type="transmembrane region" description="Helical" evidence="6">
    <location>
        <begin position="232"/>
        <end position="251"/>
    </location>
</feature>